<evidence type="ECO:0000313" key="1">
    <source>
        <dbReference type="EMBL" id="KAK3272835.1"/>
    </source>
</evidence>
<sequence length="292" mass="32510">MASGAKENFSIIVGELPVVVRTSPVAVNPATVFSWEVAEQSGVPAADDSQDDEILSLMEMGYKPLDGAPRELQTYLRSWDKPEKVLAVEEYMQAGLHQTQGMFTPNVRGAARDTRRYAHNELVEVHLRGGELLLGGVKVSISDEQAIKMAEYKYRIQNEERADEVNVLKEELAAYETSCRSDLDIAIRLTEAKLRWEAGTEGKIVARNWSRADAHAEITRDPEDAARTVWPITKHVVASYGPVVVDCWTSKTSKLSFPSHSKFAGFLHVAAPNAREREMTAETRARDMHGVE</sequence>
<reference evidence="1 2" key="1">
    <citation type="journal article" date="2015" name="Genome Biol. Evol.">
        <title>Comparative Genomics of a Bacterivorous Green Alga Reveals Evolutionary Causalities and Consequences of Phago-Mixotrophic Mode of Nutrition.</title>
        <authorList>
            <person name="Burns J.A."/>
            <person name="Paasch A."/>
            <person name="Narechania A."/>
            <person name="Kim E."/>
        </authorList>
    </citation>
    <scope>NUCLEOTIDE SEQUENCE [LARGE SCALE GENOMIC DNA]</scope>
    <source>
        <strain evidence="1 2">PLY_AMNH</strain>
    </source>
</reference>
<comment type="caution">
    <text evidence="1">The sequence shown here is derived from an EMBL/GenBank/DDBJ whole genome shotgun (WGS) entry which is preliminary data.</text>
</comment>
<accession>A0AAE0G7P0</accession>
<evidence type="ECO:0000313" key="2">
    <source>
        <dbReference type="Proteomes" id="UP001190700"/>
    </source>
</evidence>
<protein>
    <submittedName>
        <fullName evidence="1">Uncharacterized protein</fullName>
    </submittedName>
</protein>
<organism evidence="1 2">
    <name type="scientific">Cymbomonas tetramitiformis</name>
    <dbReference type="NCBI Taxonomy" id="36881"/>
    <lineage>
        <taxon>Eukaryota</taxon>
        <taxon>Viridiplantae</taxon>
        <taxon>Chlorophyta</taxon>
        <taxon>Pyramimonadophyceae</taxon>
        <taxon>Pyramimonadales</taxon>
        <taxon>Pyramimonadaceae</taxon>
        <taxon>Cymbomonas</taxon>
    </lineage>
</organism>
<name>A0AAE0G7P0_9CHLO</name>
<gene>
    <name evidence="1" type="ORF">CYMTET_18889</name>
</gene>
<dbReference type="AlphaFoldDB" id="A0AAE0G7P0"/>
<dbReference type="Proteomes" id="UP001190700">
    <property type="component" value="Unassembled WGS sequence"/>
</dbReference>
<proteinExistence type="predicted"/>
<dbReference type="EMBL" id="LGRX02008769">
    <property type="protein sequence ID" value="KAK3272835.1"/>
    <property type="molecule type" value="Genomic_DNA"/>
</dbReference>
<keyword evidence="2" id="KW-1185">Reference proteome</keyword>